<dbReference type="Gene3D" id="2.60.120.650">
    <property type="entry name" value="Cupin"/>
    <property type="match status" value="1"/>
</dbReference>
<protein>
    <recommendedName>
        <fullName evidence="4">JmjC domain-containing protein</fullName>
    </recommendedName>
</protein>
<dbReference type="PANTHER" id="PTHR13096:SF8">
    <property type="entry name" value="RIBOSOMAL OXYGENASE 1"/>
    <property type="match status" value="1"/>
</dbReference>
<keyword evidence="3" id="KW-0408">Iron</keyword>
<dbReference type="Pfam" id="PF08007">
    <property type="entry name" value="JmjC_2"/>
    <property type="match status" value="1"/>
</dbReference>
<comment type="caution">
    <text evidence="5">The sequence shown here is derived from an EMBL/GenBank/DDBJ whole genome shotgun (WGS) entry which is preliminary data.</text>
</comment>
<feature type="domain" description="JmjC" evidence="4">
    <location>
        <begin position="107"/>
        <end position="244"/>
    </location>
</feature>
<organism evidence="5 6">
    <name type="scientific">Flavobacterium cupreum</name>
    <dbReference type="NCBI Taxonomy" id="2133766"/>
    <lineage>
        <taxon>Bacteria</taxon>
        <taxon>Pseudomonadati</taxon>
        <taxon>Bacteroidota</taxon>
        <taxon>Flavobacteriia</taxon>
        <taxon>Flavobacteriales</taxon>
        <taxon>Flavobacteriaceae</taxon>
        <taxon>Flavobacterium</taxon>
    </lineage>
</organism>
<dbReference type="InterPro" id="IPR003347">
    <property type="entry name" value="JmjC_dom"/>
</dbReference>
<dbReference type="AlphaFoldDB" id="A0A434AAV0"/>
<keyword evidence="2" id="KW-0479">Metal-binding</keyword>
<dbReference type="InterPro" id="IPR039994">
    <property type="entry name" value="NO66-like"/>
</dbReference>
<keyword evidence="6" id="KW-1185">Reference proteome</keyword>
<evidence type="ECO:0000259" key="4">
    <source>
        <dbReference type="PROSITE" id="PS51184"/>
    </source>
</evidence>
<dbReference type="GO" id="GO:0046872">
    <property type="term" value="F:metal ion binding"/>
    <property type="evidence" value="ECO:0007669"/>
    <property type="project" value="UniProtKB-KW"/>
</dbReference>
<proteinExistence type="predicted"/>
<name>A0A434AAV0_9FLAO</name>
<evidence type="ECO:0000313" key="6">
    <source>
        <dbReference type="Proteomes" id="UP000288102"/>
    </source>
</evidence>
<dbReference type="GO" id="GO:0032453">
    <property type="term" value="F:histone H3K4 demethylase activity"/>
    <property type="evidence" value="ECO:0007669"/>
    <property type="project" value="TreeGrafter"/>
</dbReference>
<dbReference type="Proteomes" id="UP000288102">
    <property type="component" value="Unassembled WGS sequence"/>
</dbReference>
<accession>A0A434AAV0</accession>
<evidence type="ECO:0000256" key="2">
    <source>
        <dbReference type="ARBA" id="ARBA00022723"/>
    </source>
</evidence>
<comment type="cofactor">
    <cofactor evidence="1">
        <name>Fe(2+)</name>
        <dbReference type="ChEBI" id="CHEBI:29033"/>
    </cofactor>
</comment>
<dbReference type="EMBL" id="QWDM01000003">
    <property type="protein sequence ID" value="RUT71513.1"/>
    <property type="molecule type" value="Genomic_DNA"/>
</dbReference>
<dbReference type="GO" id="GO:0051864">
    <property type="term" value="F:histone H3K36 demethylase activity"/>
    <property type="evidence" value="ECO:0007669"/>
    <property type="project" value="TreeGrafter"/>
</dbReference>
<dbReference type="RefSeq" id="WP_127337565.1">
    <property type="nucleotide sequence ID" value="NZ_QWDM01000003.1"/>
</dbReference>
<dbReference type="PANTHER" id="PTHR13096">
    <property type="entry name" value="MINA53 MYC INDUCED NUCLEAR ANTIGEN"/>
    <property type="match status" value="1"/>
</dbReference>
<reference evidence="6" key="1">
    <citation type="journal article" date="2019" name="Syst. Appl. Microbiol.">
        <title>Flavobacterium circumlabens sp. nov. and Flavobacterium cupreum sp. nov., two psychrotrophic species isolated from Antarctic environmental samples.</title>
        <authorList>
            <person name="Kralova S."/>
            <person name="Busse H.-J."/>
            <person name="Svec P."/>
            <person name="Maslanova I."/>
            <person name="Stankova E."/>
            <person name="Bartak M."/>
            <person name="Sedlacek I."/>
        </authorList>
    </citation>
    <scope>NUCLEOTIDE SEQUENCE [LARGE SCALE GENOMIC DNA]</scope>
    <source>
        <strain evidence="6">CCM 8825</strain>
    </source>
</reference>
<evidence type="ECO:0000256" key="3">
    <source>
        <dbReference type="ARBA" id="ARBA00023004"/>
    </source>
</evidence>
<evidence type="ECO:0000313" key="5">
    <source>
        <dbReference type="EMBL" id="RUT71513.1"/>
    </source>
</evidence>
<dbReference type="OrthoDB" id="9764016at2"/>
<dbReference type="PROSITE" id="PS51184">
    <property type="entry name" value="JMJC"/>
    <property type="match status" value="1"/>
</dbReference>
<evidence type="ECO:0000256" key="1">
    <source>
        <dbReference type="ARBA" id="ARBA00001954"/>
    </source>
</evidence>
<sequence>MINDNLLEKIISPSSLQDFMENYYGKKTLHIQRNNISYYDSIISASILDEILTSTILTEKNLRVSKIDKQILKKEYSVHDEFYNEDQINIGKMMELFNDGASIIIDNISKFSRNILDLEIEISKKIGYIKNISSNLYLTPSDCQAFPLHYDTSEIFIIQLAGTKTWELYEYSKEVYPLKNSINHTLPENTSCIKITLQPGDMIYMPRGVSHKVYTNDEPSLHLTISLFPQTFVDLFELMHTTLKNNDSNFRKNITKQSSVTEIKKLFTDSLDQTQLTVFLETLISRNRYSELYQYTDIINSIFEEVDFKKTDFKFRKYANINYSQGTSLILYGTKKVEIEGDFSNLKLFLNNDSVLNLENMKVHFEEELSEELLYLLLQEGIIYRIC</sequence>
<dbReference type="SUPFAM" id="SSF51197">
    <property type="entry name" value="Clavaminate synthase-like"/>
    <property type="match status" value="1"/>
</dbReference>
<gene>
    <name evidence="5" type="ORF">D0817_06455</name>
</gene>